<evidence type="ECO:0000256" key="3">
    <source>
        <dbReference type="ARBA" id="ARBA00022801"/>
    </source>
</evidence>
<dbReference type="PIRSF" id="PIRSF005902">
    <property type="entry name" value="DNase_TatD"/>
    <property type="match status" value="1"/>
</dbReference>
<evidence type="ECO:0000256" key="1">
    <source>
        <dbReference type="ARBA" id="ARBA00009275"/>
    </source>
</evidence>
<dbReference type="PANTHER" id="PTHR46317">
    <property type="entry name" value="HYDROLASE OF PHP SUPERFAMILY-RELATED PROTEIN"/>
    <property type="match status" value="1"/>
</dbReference>
<proteinExistence type="inferred from homology"/>
<dbReference type="GO" id="GO:0046872">
    <property type="term" value="F:metal ion binding"/>
    <property type="evidence" value="ECO:0007669"/>
    <property type="project" value="UniProtKB-KW"/>
</dbReference>
<dbReference type="InterPro" id="IPR032466">
    <property type="entry name" value="Metal_Hydrolase"/>
</dbReference>
<keyword evidence="3 5" id="KW-0378">Hydrolase</keyword>
<dbReference type="CDD" id="cd01310">
    <property type="entry name" value="TatD_DNAse"/>
    <property type="match status" value="1"/>
</dbReference>
<evidence type="ECO:0000256" key="2">
    <source>
        <dbReference type="ARBA" id="ARBA00022723"/>
    </source>
</evidence>
<dbReference type="SUPFAM" id="SSF51556">
    <property type="entry name" value="Metallo-dependent hydrolases"/>
    <property type="match status" value="1"/>
</dbReference>
<keyword evidence="2 4" id="KW-0479">Metal-binding</keyword>
<dbReference type="AlphaFoldDB" id="A0A942UP99"/>
<evidence type="ECO:0000313" key="6">
    <source>
        <dbReference type="Proteomes" id="UP000676456"/>
    </source>
</evidence>
<dbReference type="Pfam" id="PF01026">
    <property type="entry name" value="TatD_DNase"/>
    <property type="match status" value="1"/>
</dbReference>
<gene>
    <name evidence="5" type="ORF">KHA91_16615</name>
</gene>
<sequence>MRQIIDAHIHLDHYQDNEIELMMKGLNRIQCTNIISVSFDLASCKRNLELANQYLQVKPAFGFHPEQEFPSDSDVGELISWIDKNKDKMIAIGEVGLPYYLRTESRSFRLEGYIELLESFLKLAKRWEKPILLHAVYDDAPVVCNLLEKYNIKNAHFHWFKGNAATIERMIKNGYYISVTPDVLYEQEIQELVKIYPIEKMMVETDGPWPFEGIFSGKMTHPWMIHQSINAISELKKEEVTSIYETLYNNTKCFYGI</sequence>
<keyword evidence="6" id="KW-1185">Reference proteome</keyword>
<dbReference type="InterPro" id="IPR001130">
    <property type="entry name" value="TatD-like"/>
</dbReference>
<dbReference type="Proteomes" id="UP000676456">
    <property type="component" value="Unassembled WGS sequence"/>
</dbReference>
<feature type="binding site" evidence="4">
    <location>
        <position position="10"/>
    </location>
    <ligand>
        <name>a divalent metal cation</name>
        <dbReference type="ChEBI" id="CHEBI:60240"/>
        <label>1</label>
    </ligand>
</feature>
<feature type="binding site" evidence="4">
    <location>
        <position position="206"/>
    </location>
    <ligand>
        <name>a divalent metal cation</name>
        <dbReference type="ChEBI" id="CHEBI:60240"/>
        <label>1</label>
    </ligand>
</feature>
<dbReference type="PANTHER" id="PTHR46317:SF1">
    <property type="entry name" value="HYDROLASE, TATD FAMILY"/>
    <property type="match status" value="1"/>
</dbReference>
<protein>
    <submittedName>
        <fullName evidence="5">TatD family hydrolase</fullName>
    </submittedName>
</protein>
<reference evidence="5 6" key="1">
    <citation type="submission" date="2021-05" db="EMBL/GenBank/DDBJ databases">
        <title>Novel Bacillus species.</title>
        <authorList>
            <person name="Liu G."/>
        </authorList>
    </citation>
    <scope>NUCLEOTIDE SEQUENCE [LARGE SCALE GENOMIC DNA]</scope>
    <source>
        <strain evidence="5 6">FJAT-49682</strain>
    </source>
</reference>
<comment type="similarity">
    <text evidence="1">Belongs to the metallo-dependent hydrolases superfamily. TatD-type hydrolase family.</text>
</comment>
<name>A0A942UP99_9BACI</name>
<dbReference type="Gene3D" id="3.20.20.140">
    <property type="entry name" value="Metal-dependent hydrolases"/>
    <property type="match status" value="1"/>
</dbReference>
<feature type="binding site" evidence="4">
    <location>
        <position position="94"/>
    </location>
    <ligand>
        <name>a divalent metal cation</name>
        <dbReference type="ChEBI" id="CHEBI:60240"/>
        <label>1</label>
    </ligand>
</feature>
<dbReference type="EMBL" id="JAGYPN010000003">
    <property type="protein sequence ID" value="MBS4224345.1"/>
    <property type="molecule type" value="Genomic_DNA"/>
</dbReference>
<dbReference type="GO" id="GO:0016788">
    <property type="term" value="F:hydrolase activity, acting on ester bonds"/>
    <property type="evidence" value="ECO:0007669"/>
    <property type="project" value="InterPro"/>
</dbReference>
<dbReference type="RefSeq" id="WP_213099363.1">
    <property type="nucleotide sequence ID" value="NZ_JAGYPN010000003.1"/>
</dbReference>
<comment type="caution">
    <text evidence="5">The sequence shown here is derived from an EMBL/GenBank/DDBJ whole genome shotgun (WGS) entry which is preliminary data.</text>
</comment>
<evidence type="ECO:0000256" key="4">
    <source>
        <dbReference type="PIRSR" id="PIRSR005902-1"/>
    </source>
</evidence>
<feature type="binding site" evidence="4">
    <location>
        <position position="158"/>
    </location>
    <ligand>
        <name>a divalent metal cation</name>
        <dbReference type="ChEBI" id="CHEBI:60240"/>
        <label>2</label>
    </ligand>
</feature>
<accession>A0A942UP99</accession>
<organism evidence="5 6">
    <name type="scientific">Lederbergia citrea</name>
    <dbReference type="NCBI Taxonomy" id="2833581"/>
    <lineage>
        <taxon>Bacteria</taxon>
        <taxon>Bacillati</taxon>
        <taxon>Bacillota</taxon>
        <taxon>Bacilli</taxon>
        <taxon>Bacillales</taxon>
        <taxon>Bacillaceae</taxon>
        <taxon>Lederbergia</taxon>
    </lineage>
</organism>
<evidence type="ECO:0000313" key="5">
    <source>
        <dbReference type="EMBL" id="MBS4224345.1"/>
    </source>
</evidence>
<feature type="binding site" evidence="4">
    <location>
        <position position="134"/>
    </location>
    <ligand>
        <name>a divalent metal cation</name>
        <dbReference type="ChEBI" id="CHEBI:60240"/>
        <label>2</label>
    </ligand>
</feature>
<feature type="binding site" evidence="4">
    <location>
        <position position="8"/>
    </location>
    <ligand>
        <name>a divalent metal cation</name>
        <dbReference type="ChEBI" id="CHEBI:60240"/>
        <label>1</label>
    </ligand>
</feature>